<evidence type="ECO:0000313" key="2">
    <source>
        <dbReference type="EMBL" id="NMP32327.1"/>
    </source>
</evidence>
<dbReference type="AlphaFoldDB" id="A0A7Y0Q7W3"/>
<accession>A0A7Y0Q7W3</accession>
<dbReference type="SUPFAM" id="SSF109604">
    <property type="entry name" value="HD-domain/PDEase-like"/>
    <property type="match status" value="1"/>
</dbReference>
<protein>
    <submittedName>
        <fullName evidence="2">HDOD domain-containing protein</fullName>
    </submittedName>
</protein>
<dbReference type="PANTHER" id="PTHR33525:SF6">
    <property type="entry name" value="HDOD DOMAIN-CONTAINING PROTEIN"/>
    <property type="match status" value="1"/>
</dbReference>
<dbReference type="InterPro" id="IPR013976">
    <property type="entry name" value="HDOD"/>
</dbReference>
<keyword evidence="3" id="KW-1185">Reference proteome</keyword>
<name>A0A7Y0Q7W3_9GAMM</name>
<sequence>MFKTLLYSIFPSFKSPEVQPNFEYFEHTKNDGSIVEQSNANYTVNKTIVNNANEVSSALFLSFLFGESTDKVVEDQLSCFVSNKIEFLLKKQSSKLIDALPVMPATIALLINELKSEEFNTDILISSINSEPSIATEVIKLANSAKYKRGEKEVTDLKAAFMSMGKQGLLEGVIYHYINDFKPVASVYYRQFGEKIWQHCHQTAEYTQALTIRLGHPELSATAYFLGLIVNLGHMIIFQLMTDAFSCIDPNSSPNSEGFKRLINLYSIKLTYTIAKTWQLPEVILQAIAIQAQTENCHQLTKYKERQPLAIACYEANKLSELVSLKNVNLIDSDALDEALSKNPLVEEMTSLIE</sequence>
<dbReference type="InterPro" id="IPR052340">
    <property type="entry name" value="RNase_Y/CdgJ"/>
</dbReference>
<evidence type="ECO:0000313" key="3">
    <source>
        <dbReference type="Proteomes" id="UP000568664"/>
    </source>
</evidence>
<dbReference type="RefSeq" id="WP_169075671.1">
    <property type="nucleotide sequence ID" value="NZ_JABBXH010000004.1"/>
</dbReference>
<dbReference type="Gene3D" id="1.10.3210.10">
    <property type="entry name" value="Hypothetical protein af1432"/>
    <property type="match status" value="1"/>
</dbReference>
<dbReference type="Proteomes" id="UP000568664">
    <property type="component" value="Unassembled WGS sequence"/>
</dbReference>
<feature type="domain" description="HDOD" evidence="1">
    <location>
        <begin position="100"/>
        <end position="294"/>
    </location>
</feature>
<dbReference type="Pfam" id="PF08668">
    <property type="entry name" value="HDOD"/>
    <property type="match status" value="1"/>
</dbReference>
<gene>
    <name evidence="2" type="ORF">HII17_12210</name>
</gene>
<proteinExistence type="predicted"/>
<organism evidence="2 3">
    <name type="scientific">Thalassotalea algicola</name>
    <dbReference type="NCBI Taxonomy" id="2716224"/>
    <lineage>
        <taxon>Bacteria</taxon>
        <taxon>Pseudomonadati</taxon>
        <taxon>Pseudomonadota</taxon>
        <taxon>Gammaproteobacteria</taxon>
        <taxon>Alteromonadales</taxon>
        <taxon>Colwelliaceae</taxon>
        <taxon>Thalassotalea</taxon>
    </lineage>
</organism>
<evidence type="ECO:0000259" key="1">
    <source>
        <dbReference type="PROSITE" id="PS51833"/>
    </source>
</evidence>
<dbReference type="PROSITE" id="PS51833">
    <property type="entry name" value="HDOD"/>
    <property type="match status" value="1"/>
</dbReference>
<reference evidence="2 3" key="1">
    <citation type="submission" date="2020-04" db="EMBL/GenBank/DDBJ databases">
        <title>Thalassotalea sp. M1531, isolated from the surface of marine red alga.</title>
        <authorList>
            <person name="Pang L."/>
            <person name="Lu D.-C."/>
        </authorList>
    </citation>
    <scope>NUCLEOTIDE SEQUENCE [LARGE SCALE GENOMIC DNA]</scope>
    <source>
        <strain evidence="2 3">M1531</strain>
    </source>
</reference>
<dbReference type="PANTHER" id="PTHR33525">
    <property type="match status" value="1"/>
</dbReference>
<comment type="caution">
    <text evidence="2">The sequence shown here is derived from an EMBL/GenBank/DDBJ whole genome shotgun (WGS) entry which is preliminary data.</text>
</comment>
<dbReference type="EMBL" id="JABBXH010000004">
    <property type="protein sequence ID" value="NMP32327.1"/>
    <property type="molecule type" value="Genomic_DNA"/>
</dbReference>